<dbReference type="SUPFAM" id="SSF143865">
    <property type="entry name" value="CorA soluble domain-like"/>
    <property type="match status" value="1"/>
</dbReference>
<proteinExistence type="predicted"/>
<dbReference type="Pfam" id="PF01544">
    <property type="entry name" value="CorA"/>
    <property type="match status" value="1"/>
</dbReference>
<evidence type="ECO:0000256" key="2">
    <source>
        <dbReference type="ARBA" id="ARBA00022448"/>
    </source>
</evidence>
<dbReference type="RefSeq" id="WP_344310986.1">
    <property type="nucleotide sequence ID" value="NZ_BAAANO010000043.1"/>
</dbReference>
<dbReference type="InterPro" id="IPR002523">
    <property type="entry name" value="MgTranspt_CorA/ZnTranspt_ZntB"/>
</dbReference>
<dbReference type="PANTHER" id="PTHR46494:SF1">
    <property type="entry name" value="CORA FAMILY METAL ION TRANSPORTER (EUROFUNG)"/>
    <property type="match status" value="1"/>
</dbReference>
<dbReference type="Proteomes" id="UP001500755">
    <property type="component" value="Unassembled WGS sequence"/>
</dbReference>
<evidence type="ECO:0000313" key="5">
    <source>
        <dbReference type="EMBL" id="GAA2015949.1"/>
    </source>
</evidence>
<comment type="caution">
    <text evidence="5">The sequence shown here is derived from an EMBL/GenBank/DDBJ whole genome shotgun (WGS) entry which is preliminary data.</text>
</comment>
<protein>
    <recommendedName>
        <fullName evidence="7">Magnesium transporter</fullName>
    </recommendedName>
</protein>
<keyword evidence="2" id="KW-0813">Transport</keyword>
<evidence type="ECO:0000256" key="3">
    <source>
        <dbReference type="ARBA" id="ARBA00022475"/>
    </source>
</evidence>
<dbReference type="Gene3D" id="1.20.58.340">
    <property type="entry name" value="Magnesium transport protein CorA, transmembrane region"/>
    <property type="match status" value="1"/>
</dbReference>
<accession>A0ABP5F6X3</accession>
<dbReference type="EMBL" id="BAAANO010000043">
    <property type="protein sequence ID" value="GAA2015949.1"/>
    <property type="molecule type" value="Genomic_DNA"/>
</dbReference>
<name>A0ABP5F6X3_9MICO</name>
<evidence type="ECO:0008006" key="7">
    <source>
        <dbReference type="Google" id="ProtNLM"/>
    </source>
</evidence>
<comment type="subcellular location">
    <subcellularLocation>
        <location evidence="1">Cell membrane</location>
        <topology evidence="1">Multi-pass membrane protein</topology>
    </subcellularLocation>
</comment>
<evidence type="ECO:0000313" key="6">
    <source>
        <dbReference type="Proteomes" id="UP001500755"/>
    </source>
</evidence>
<organism evidence="5 6">
    <name type="scientific">Brevibacterium samyangense</name>
    <dbReference type="NCBI Taxonomy" id="366888"/>
    <lineage>
        <taxon>Bacteria</taxon>
        <taxon>Bacillati</taxon>
        <taxon>Actinomycetota</taxon>
        <taxon>Actinomycetes</taxon>
        <taxon>Micrococcales</taxon>
        <taxon>Brevibacteriaceae</taxon>
        <taxon>Brevibacterium</taxon>
    </lineage>
</organism>
<reference evidence="6" key="1">
    <citation type="journal article" date="2019" name="Int. J. Syst. Evol. Microbiol.">
        <title>The Global Catalogue of Microorganisms (GCM) 10K type strain sequencing project: providing services to taxonomists for standard genome sequencing and annotation.</title>
        <authorList>
            <consortium name="The Broad Institute Genomics Platform"/>
            <consortium name="The Broad Institute Genome Sequencing Center for Infectious Disease"/>
            <person name="Wu L."/>
            <person name="Ma J."/>
        </authorList>
    </citation>
    <scope>NUCLEOTIDE SEQUENCE [LARGE SCALE GENOMIC DNA]</scope>
    <source>
        <strain evidence="6">JCM 14546</strain>
    </source>
</reference>
<dbReference type="PANTHER" id="PTHR46494">
    <property type="entry name" value="CORA FAMILY METAL ION TRANSPORTER (EUROFUNG)"/>
    <property type="match status" value="1"/>
</dbReference>
<gene>
    <name evidence="5" type="ORF">GCM10009755_29510</name>
</gene>
<evidence type="ECO:0000256" key="1">
    <source>
        <dbReference type="ARBA" id="ARBA00004651"/>
    </source>
</evidence>
<feature type="region of interest" description="Disordered" evidence="4">
    <location>
        <begin position="193"/>
        <end position="216"/>
    </location>
</feature>
<keyword evidence="3" id="KW-0472">Membrane</keyword>
<dbReference type="InterPro" id="IPR045861">
    <property type="entry name" value="CorA_cytoplasmic_dom"/>
</dbReference>
<keyword evidence="3" id="KW-1003">Cell membrane</keyword>
<sequence length="216" mass="23843">MIWIHRDRPTAAEITAFGREHALPPLAVEDAIEQNQRAKFERYGAGAFLVLRPASLGTEAPLPAEIDDLVHIGELHVFFRPGLVLTLAHSGPTDIDRIRATAEADPTYAGWPVATAVHRILDRVVDDYDPVLAALEDRTDALEEQLYSGDPLRSTDIYHLSRELIELDRSVQPLAALARHVTASFDEHEVDRELAHHNPGCSRGLNPPVSSSDLAM</sequence>
<evidence type="ECO:0000256" key="4">
    <source>
        <dbReference type="SAM" id="MobiDB-lite"/>
    </source>
</evidence>
<dbReference type="Gene3D" id="3.30.460.20">
    <property type="entry name" value="CorA soluble domain-like"/>
    <property type="match status" value="1"/>
</dbReference>
<keyword evidence="6" id="KW-1185">Reference proteome</keyword>